<dbReference type="EMBL" id="JAQPYS010000039">
    <property type="protein sequence ID" value="MDC7135891.1"/>
    <property type="molecule type" value="Genomic_DNA"/>
</dbReference>
<dbReference type="InterPro" id="IPR005887">
    <property type="entry name" value="GH92_a_mannosidase_put"/>
</dbReference>
<dbReference type="Gene3D" id="3.30.2080.10">
    <property type="entry name" value="GH92 mannosidase domain"/>
    <property type="match status" value="1"/>
</dbReference>
<evidence type="ECO:0000313" key="7">
    <source>
        <dbReference type="EMBL" id="MDC7135891.1"/>
    </source>
</evidence>
<dbReference type="SUPFAM" id="SSF48208">
    <property type="entry name" value="Six-hairpin glycosidases"/>
    <property type="match status" value="1"/>
</dbReference>
<protein>
    <submittedName>
        <fullName evidence="7">GH92 family glycosyl hydrolase</fullName>
    </submittedName>
</protein>
<evidence type="ECO:0000259" key="5">
    <source>
        <dbReference type="Pfam" id="PF07971"/>
    </source>
</evidence>
<accession>A0ABT5H7H4</accession>
<dbReference type="Pfam" id="PF07971">
    <property type="entry name" value="Glyco_hydro_92"/>
    <property type="match status" value="1"/>
</dbReference>
<dbReference type="Gene3D" id="1.20.1610.10">
    <property type="entry name" value="alpha-1,2-mannosidases domains"/>
    <property type="match status" value="1"/>
</dbReference>
<dbReference type="InterPro" id="IPR008928">
    <property type="entry name" value="6-hairpin_glycosidase_sf"/>
</dbReference>
<dbReference type="NCBIfam" id="TIGR01180">
    <property type="entry name" value="aman2_put"/>
    <property type="match status" value="1"/>
</dbReference>
<dbReference type="InterPro" id="IPR041371">
    <property type="entry name" value="GH92_N"/>
</dbReference>
<feature type="chain" id="PRO_5045250114" evidence="4">
    <location>
        <begin position="19"/>
        <end position="792"/>
    </location>
</feature>
<dbReference type="PANTHER" id="PTHR12143:SF39">
    <property type="entry name" value="SECRETED PROTEIN"/>
    <property type="match status" value="1"/>
</dbReference>
<dbReference type="Proteomes" id="UP001215398">
    <property type="component" value="Unassembled WGS sequence"/>
</dbReference>
<sequence length="792" mass="88990">MKKGTLLFLCLWVLLSCAPTVTKLPVDWVDTQLGATHCRWFFYTPAALPFGMAKLAPTTDAYGSQGSWLPNGYDHRHTSIEGFAHFHEFQIGGIVTMPTVGQLKTVPGTLDNPDTGYRSRFEKESEFATPGYYKVILSDYGIKAELTATERVGYHRYTYSQADTARILFDVGHPQGESAKVVDTQIHYDSSLNSVSGFVECYPVYATFCDKGNTVKCYFYARLSKPIVRSGTYRDSLVYAGETDIAGTGTGMYVEFATETDEVIEMQVGLSYTSVAGAKRNLEVETIDKNFDQVCAEARDRWNEMLSRIEVEGGTDEDKTKFYTGLYHALLGRGIANDVDGAYITNDKRIAKVVCGTDGKPLYNHHNTDGIWGGFWNLTQLWTLAYPDIFENYVQSTLDFSRHTSGWLHDGEAAGVYTNGVQTNFQGLTAVAAYNAGVLKNIDVDYLWKVVYQNELGYENRPDGAGRYDNGEFVKRGYVPLHNYTLPNGWITNFGASHTLEYCFAAYAASQLAESLGKTEEAQHLKEYAEGYRLLFDESIGYIRPKEENGEFMKDFDPMKAWLGFQEGNAAQYTWYVPHDVAGLISLIGKKEFNRRLEKTFQVASETLYGGKPNEFDSFSGVEQFYNHGNQPCLHNAWLFNYSGKPWLTQFYTRDICNVFYGITPTHGYGYGQDEDQGQLGAWYVLASMGLFDVQGGTNKEPTMQIGSPLFDKVTIHLNKKYYQGDTFTIVTCNNTDTAYYVQSAELNGQKLNKCFFSLKEIQKGGILSLEMGKEPNKKWGIEQCPPSMSFP</sequence>
<dbReference type="GO" id="GO:0016787">
    <property type="term" value="F:hydrolase activity"/>
    <property type="evidence" value="ECO:0007669"/>
    <property type="project" value="UniProtKB-KW"/>
</dbReference>
<evidence type="ECO:0000256" key="4">
    <source>
        <dbReference type="SAM" id="SignalP"/>
    </source>
</evidence>
<gene>
    <name evidence="7" type="ORF">PQG98_05955</name>
</gene>
<organism evidence="7 8">
    <name type="scientific">Bacteroides zhangwenhongii</name>
    <dbReference type="NCBI Taxonomy" id="2650157"/>
    <lineage>
        <taxon>Bacteria</taxon>
        <taxon>Pseudomonadati</taxon>
        <taxon>Bacteroidota</taxon>
        <taxon>Bacteroidia</taxon>
        <taxon>Bacteroidales</taxon>
        <taxon>Bacteroidaceae</taxon>
        <taxon>Bacteroides</taxon>
    </lineage>
</organism>
<comment type="caution">
    <text evidence="7">The sequence shown here is derived from an EMBL/GenBank/DDBJ whole genome shotgun (WGS) entry which is preliminary data.</text>
</comment>
<dbReference type="InterPro" id="IPR012939">
    <property type="entry name" value="Glyco_hydro_92"/>
</dbReference>
<feature type="domain" description="Glycosyl hydrolase family 92" evidence="5">
    <location>
        <begin position="277"/>
        <end position="774"/>
    </location>
</feature>
<feature type="domain" description="Glycosyl hydrolase family 92 N-terminal" evidence="6">
    <location>
        <begin position="28"/>
        <end position="271"/>
    </location>
</feature>
<dbReference type="InterPro" id="IPR050883">
    <property type="entry name" value="PNGase"/>
</dbReference>
<comment type="subunit">
    <text evidence="2">Monomer.</text>
</comment>
<keyword evidence="3" id="KW-0106">Calcium</keyword>
<dbReference type="Gene3D" id="1.20.1050.60">
    <property type="entry name" value="alpha-1,2-mannosidase"/>
    <property type="match status" value="1"/>
</dbReference>
<evidence type="ECO:0000256" key="2">
    <source>
        <dbReference type="ARBA" id="ARBA00011245"/>
    </source>
</evidence>
<reference evidence="7 8" key="1">
    <citation type="submission" date="2023-01" db="EMBL/GenBank/DDBJ databases">
        <title>Exploring GABA producing Bacteroides strains toward improving mental health.</title>
        <authorList>
            <person name="Yousuf B."/>
            <person name="Bouhlel N.E."/>
            <person name="Mottawea W."/>
            <person name="Hammami R."/>
        </authorList>
    </citation>
    <scope>NUCLEOTIDE SEQUENCE [LARGE SCALE GENOMIC DNA]</scope>
    <source>
        <strain evidence="7 8">UO.H1054</strain>
    </source>
</reference>
<dbReference type="PANTHER" id="PTHR12143">
    <property type="entry name" value="PEPTIDE N-GLYCANASE PNGASE -RELATED"/>
    <property type="match status" value="1"/>
</dbReference>
<evidence type="ECO:0000256" key="1">
    <source>
        <dbReference type="ARBA" id="ARBA00001913"/>
    </source>
</evidence>
<dbReference type="InterPro" id="IPR014718">
    <property type="entry name" value="GH-type_carb-bd"/>
</dbReference>
<evidence type="ECO:0000259" key="6">
    <source>
        <dbReference type="Pfam" id="PF17678"/>
    </source>
</evidence>
<dbReference type="RefSeq" id="WP_272719931.1">
    <property type="nucleotide sequence ID" value="NZ_JAQPYS010000039.1"/>
</dbReference>
<dbReference type="Gene3D" id="2.70.98.10">
    <property type="match status" value="1"/>
</dbReference>
<comment type="cofactor">
    <cofactor evidence="1">
        <name>Ca(2+)</name>
        <dbReference type="ChEBI" id="CHEBI:29108"/>
    </cofactor>
</comment>
<keyword evidence="8" id="KW-1185">Reference proteome</keyword>
<keyword evidence="7" id="KW-0378">Hydrolase</keyword>
<feature type="signal peptide" evidence="4">
    <location>
        <begin position="1"/>
        <end position="18"/>
    </location>
</feature>
<keyword evidence="4" id="KW-0732">Signal</keyword>
<dbReference type="PROSITE" id="PS51257">
    <property type="entry name" value="PROKAR_LIPOPROTEIN"/>
    <property type="match status" value="1"/>
</dbReference>
<dbReference type="Pfam" id="PF17678">
    <property type="entry name" value="Glyco_hydro_92N"/>
    <property type="match status" value="1"/>
</dbReference>
<proteinExistence type="predicted"/>
<evidence type="ECO:0000256" key="3">
    <source>
        <dbReference type="ARBA" id="ARBA00022837"/>
    </source>
</evidence>
<evidence type="ECO:0000313" key="8">
    <source>
        <dbReference type="Proteomes" id="UP001215398"/>
    </source>
</evidence>
<name>A0ABT5H7H4_9BACE</name>